<dbReference type="PROSITE" id="PS00910">
    <property type="entry name" value="UPF0029"/>
    <property type="match status" value="1"/>
</dbReference>
<dbReference type="SUPFAM" id="SSF54211">
    <property type="entry name" value="Ribosomal protein S5 domain 2-like"/>
    <property type="match status" value="1"/>
</dbReference>
<dbReference type="InterPro" id="IPR001498">
    <property type="entry name" value="Impact_N"/>
</dbReference>
<name>D3PSZ5_MEIRD</name>
<evidence type="ECO:0000259" key="2">
    <source>
        <dbReference type="Pfam" id="PF01205"/>
    </source>
</evidence>
<dbReference type="InterPro" id="IPR036956">
    <property type="entry name" value="Impact_N_sf"/>
</dbReference>
<dbReference type="KEGG" id="mre:K649_13450"/>
<comment type="similarity">
    <text evidence="1">Belongs to the IMPACT family.</text>
</comment>
<evidence type="ECO:0000256" key="1">
    <source>
        <dbReference type="ARBA" id="ARBA00007665"/>
    </source>
</evidence>
<evidence type="ECO:0000313" key="5">
    <source>
        <dbReference type="Proteomes" id="UP000006655"/>
    </source>
</evidence>
<dbReference type="Proteomes" id="UP000006655">
    <property type="component" value="Chromosome"/>
</dbReference>
<dbReference type="STRING" id="504728.K649_13450"/>
<feature type="domain" description="Impact N-terminal" evidence="2">
    <location>
        <begin position="17"/>
        <end position="117"/>
    </location>
</feature>
<dbReference type="EMBL" id="CP005385">
    <property type="protein sequence ID" value="AGK05976.1"/>
    <property type="molecule type" value="Genomic_DNA"/>
</dbReference>
<dbReference type="InterPro" id="IPR023582">
    <property type="entry name" value="Impact"/>
</dbReference>
<dbReference type="InterPro" id="IPR035647">
    <property type="entry name" value="EFG_III/V"/>
</dbReference>
<dbReference type="OrthoDB" id="9813771at2"/>
<dbReference type="eggNOG" id="COG1739">
    <property type="taxonomic scope" value="Bacteria"/>
</dbReference>
<dbReference type="EMBL" id="CP001743">
    <property type="protein sequence ID" value="ADD28578.1"/>
    <property type="molecule type" value="Genomic_DNA"/>
</dbReference>
<dbReference type="InterPro" id="IPR020568">
    <property type="entry name" value="Ribosomal_Su5_D2-typ_SF"/>
</dbReference>
<dbReference type="AlphaFoldDB" id="D3PSZ5"/>
<dbReference type="InterPro" id="IPR020569">
    <property type="entry name" value="UPF0029_Impact_CS"/>
</dbReference>
<gene>
    <name evidence="3" type="ordered locus">Mrub_1820</name>
    <name evidence="4" type="ORF">K649_13450</name>
</gene>
<dbReference type="GO" id="GO:0005737">
    <property type="term" value="C:cytoplasm"/>
    <property type="evidence" value="ECO:0007669"/>
    <property type="project" value="TreeGrafter"/>
</dbReference>
<dbReference type="Gene3D" id="3.30.230.30">
    <property type="entry name" value="Impact, N-terminal domain"/>
    <property type="match status" value="1"/>
</dbReference>
<dbReference type="GO" id="GO:0006446">
    <property type="term" value="P:regulation of translational initiation"/>
    <property type="evidence" value="ECO:0007669"/>
    <property type="project" value="TreeGrafter"/>
</dbReference>
<dbReference type="RefSeq" id="WP_013014077.1">
    <property type="nucleotide sequence ID" value="NC_013946.1"/>
</dbReference>
<sequence length="198" mass="22063">MNSFTLQASHRYELEVKRSRFVAHAVPLPSPEAAPVLLQTLQDLQAAHNCWAYKVGAQYRFSDDGEPAGTAGRPILSAIEAQHLDRVMVVVTRYFGGIKLGVGGLVRAYGGVAAECLRQAPRRAIAPRVRCELQAPFEFGNALYRLLEGLERESETYHAAGVCWVLSLEEARLPQFQERVRDLTRGRASLQVLERFEA</sequence>
<evidence type="ECO:0000313" key="6">
    <source>
        <dbReference type="Proteomes" id="UP000013026"/>
    </source>
</evidence>
<dbReference type="Gene3D" id="3.30.70.240">
    <property type="match status" value="1"/>
</dbReference>
<dbReference type="PATRIC" id="fig|504728.9.peg.2766"/>
<dbReference type="PANTHER" id="PTHR16301:SF20">
    <property type="entry name" value="IMPACT FAMILY MEMBER YIGZ"/>
    <property type="match status" value="1"/>
</dbReference>
<evidence type="ECO:0000313" key="3">
    <source>
        <dbReference type="EMBL" id="ADD28578.1"/>
    </source>
</evidence>
<reference evidence="4" key="2">
    <citation type="submission" date="2013-04" db="EMBL/GenBank/DDBJ databases">
        <title>Non-Hybrid, Finished Microbial Genome Assemblies from Long-Read SMRT Sequencing Data.</title>
        <authorList>
            <person name="Klammer A."/>
            <person name="Drake J."/>
            <person name="Heiner C."/>
            <person name="Clum A."/>
            <person name="Copeland A."/>
            <person name="Huddleston J."/>
            <person name="Eichler E."/>
            <person name="Turner S.W."/>
        </authorList>
    </citation>
    <scope>NUCLEOTIDE SEQUENCE</scope>
    <source>
        <strain evidence="4">DSM 1279</strain>
    </source>
</reference>
<evidence type="ECO:0000313" key="4">
    <source>
        <dbReference type="EMBL" id="AGK05976.1"/>
    </source>
</evidence>
<organism evidence="4 6">
    <name type="scientific">Meiothermus ruber (strain ATCC 35948 / DSM 1279 / VKM B-1258 / 21)</name>
    <name type="common">Thermus ruber</name>
    <dbReference type="NCBI Taxonomy" id="504728"/>
    <lineage>
        <taxon>Bacteria</taxon>
        <taxon>Thermotogati</taxon>
        <taxon>Deinococcota</taxon>
        <taxon>Deinococci</taxon>
        <taxon>Thermales</taxon>
        <taxon>Thermaceae</taxon>
        <taxon>Meiothermus</taxon>
    </lineage>
</organism>
<reference evidence="4 6" key="3">
    <citation type="submission" date="2013-04" db="EMBL/GenBank/DDBJ databases">
        <authorList>
            <person name="Chin J."/>
            <person name="Alexander D.H."/>
            <person name="Marks P."/>
            <person name="Korlach J."/>
            <person name="Clum A."/>
            <person name="Copeland A."/>
        </authorList>
    </citation>
    <scope>NUCLEOTIDE SEQUENCE [LARGE SCALE GENOMIC DNA]</scope>
    <source>
        <strain evidence="6">ATCC 35948 / DSM 1279 / VKM B-1258 / 21</strain>
        <strain evidence="4">DSM 1279</strain>
    </source>
</reference>
<dbReference type="PANTHER" id="PTHR16301">
    <property type="entry name" value="IMPACT-RELATED"/>
    <property type="match status" value="1"/>
</dbReference>
<dbReference type="Pfam" id="PF01205">
    <property type="entry name" value="Impact_N"/>
    <property type="match status" value="1"/>
</dbReference>
<dbReference type="KEGG" id="mrb:Mrub_1820"/>
<dbReference type="SUPFAM" id="SSF54980">
    <property type="entry name" value="EF-G C-terminal domain-like"/>
    <property type="match status" value="1"/>
</dbReference>
<proteinExistence type="inferred from homology"/>
<reference evidence="3 5" key="1">
    <citation type="journal article" date="2010" name="Stand. Genomic Sci.">
        <title>Complete genome sequence of Meiothermus ruber type strain (21).</title>
        <authorList>
            <person name="Tindall B.J."/>
            <person name="Sikorski J."/>
            <person name="Lucas S."/>
            <person name="Goltsman E."/>
            <person name="Copeland A."/>
            <person name="Glavina Del Rio T."/>
            <person name="Nolan M."/>
            <person name="Tice H."/>
            <person name="Cheng J.F."/>
            <person name="Han C."/>
            <person name="Pitluck S."/>
            <person name="Liolios K."/>
            <person name="Ivanova N."/>
            <person name="Mavromatis K."/>
            <person name="Ovchinnikova G."/>
            <person name="Pati A."/>
            <person name="Fahnrich R."/>
            <person name="Goodwin L."/>
            <person name="Chen A."/>
            <person name="Palaniappan K."/>
            <person name="Land M."/>
            <person name="Hauser L."/>
            <person name="Chang Y.J."/>
            <person name="Jeffries C.D."/>
            <person name="Rohde M."/>
            <person name="Goker M."/>
            <person name="Woyke T."/>
            <person name="Bristow J."/>
            <person name="Eisen J.A."/>
            <person name="Markowitz V."/>
            <person name="Hugenholtz P."/>
            <person name="Kyrpides N.C."/>
            <person name="Klenk H.P."/>
            <person name="Lapidus A."/>
        </authorList>
    </citation>
    <scope>NUCLEOTIDE SEQUENCE [LARGE SCALE GENOMIC DNA]</scope>
    <source>
        <strain evidence="5">ATCC 35948 / DSM 1279 / VKM B-1258 / 21</strain>
        <strain evidence="3">DSM 1279</strain>
    </source>
</reference>
<protein>
    <recommendedName>
        <fullName evidence="2">Impact N-terminal domain-containing protein</fullName>
    </recommendedName>
</protein>
<accession>D3PSZ5</accession>
<dbReference type="Proteomes" id="UP000013026">
    <property type="component" value="Chromosome"/>
</dbReference>
<keyword evidence="5" id="KW-1185">Reference proteome</keyword>